<dbReference type="Pfam" id="PF00881">
    <property type="entry name" value="Nitroreductase"/>
    <property type="match status" value="1"/>
</dbReference>
<comment type="caution">
    <text evidence="7">The sequence shown here is derived from an EMBL/GenBank/DDBJ whole genome shotgun (WGS) entry which is preliminary data.</text>
</comment>
<keyword evidence="8" id="KW-1185">Reference proteome</keyword>
<evidence type="ECO:0000256" key="2">
    <source>
        <dbReference type="ARBA" id="ARBA00022630"/>
    </source>
</evidence>
<accession>A0A1E8GPD0</accession>
<evidence type="ECO:0000256" key="3">
    <source>
        <dbReference type="ARBA" id="ARBA00022643"/>
    </source>
</evidence>
<evidence type="ECO:0000313" key="7">
    <source>
        <dbReference type="EMBL" id="OFI50067.1"/>
    </source>
</evidence>
<keyword evidence="2 5" id="KW-0285">Flavoprotein</keyword>
<keyword evidence="5" id="KW-0521">NADP</keyword>
<gene>
    <name evidence="7" type="ORF">BG261_10515</name>
</gene>
<dbReference type="EMBL" id="MKIR01000004">
    <property type="protein sequence ID" value="OFI50067.1"/>
    <property type="molecule type" value="Genomic_DNA"/>
</dbReference>
<proteinExistence type="inferred from homology"/>
<name>A0A1E8GPD0_9LACT</name>
<keyword evidence="4 5" id="KW-0560">Oxidoreductase</keyword>
<dbReference type="InterPro" id="IPR000415">
    <property type="entry name" value="Nitroreductase-like"/>
</dbReference>
<evidence type="ECO:0000256" key="5">
    <source>
        <dbReference type="PIRNR" id="PIRNR005426"/>
    </source>
</evidence>
<dbReference type="GO" id="GO:0016491">
    <property type="term" value="F:oxidoreductase activity"/>
    <property type="evidence" value="ECO:0007669"/>
    <property type="project" value="UniProtKB-UniRule"/>
</dbReference>
<dbReference type="InterPro" id="IPR016446">
    <property type="entry name" value="Flavin_OxRdtase_Frp"/>
</dbReference>
<feature type="domain" description="Nitroreductase" evidence="6">
    <location>
        <begin position="9"/>
        <end position="162"/>
    </location>
</feature>
<evidence type="ECO:0000256" key="4">
    <source>
        <dbReference type="ARBA" id="ARBA00023002"/>
    </source>
</evidence>
<evidence type="ECO:0000313" key="8">
    <source>
        <dbReference type="Proteomes" id="UP000178622"/>
    </source>
</evidence>
<dbReference type="STRING" id="1859473.BG261_10515"/>
<dbReference type="PIRSF" id="PIRSF005426">
    <property type="entry name" value="Frp"/>
    <property type="match status" value="1"/>
</dbReference>
<dbReference type="RefSeq" id="WP_070791743.1">
    <property type="nucleotide sequence ID" value="NZ_MKIR01000004.1"/>
</dbReference>
<comment type="similarity">
    <text evidence="1 5">Belongs to the flavin oxidoreductase frp family.</text>
</comment>
<dbReference type="PANTHER" id="PTHR43425:SF2">
    <property type="entry name" value="OXYGEN-INSENSITIVE NADPH NITROREDUCTASE"/>
    <property type="match status" value="1"/>
</dbReference>
<sequence>MNETIDLMKKHVSVRNFTDEKIPADVLKEIIEAGQAASTWKNFQSYSIVLVQSDEQKQALFDVQAQKSILGCSAFLVMAGDLNRAQKAVNMYQEEFHPEGVENLLISSVDAALAGQNILLAAESLGYSGVMVGLIREKSKEFSQVLGLPDYTYPVFGIALGKASRVNEVKPRLPYEVVVSDEKYQENTKADIEAYDQVQDEYSNHRFNKWSERIVEQWGKPEDSATLENLKDKKLM</sequence>
<dbReference type="InterPro" id="IPR029479">
    <property type="entry name" value="Nitroreductase"/>
</dbReference>
<evidence type="ECO:0000256" key="1">
    <source>
        <dbReference type="ARBA" id="ARBA00008366"/>
    </source>
</evidence>
<dbReference type="Proteomes" id="UP000178622">
    <property type="component" value="Unassembled WGS sequence"/>
</dbReference>
<dbReference type="AlphaFoldDB" id="A0A1E8GPD0"/>
<dbReference type="PANTHER" id="PTHR43425">
    <property type="entry name" value="OXYGEN-INSENSITIVE NADPH NITROREDUCTASE"/>
    <property type="match status" value="1"/>
</dbReference>
<dbReference type="OrthoDB" id="9775805at2"/>
<protein>
    <submittedName>
        <fullName evidence="7">NADPH-dependent oxidoreductase</fullName>
    </submittedName>
</protein>
<evidence type="ECO:0000259" key="6">
    <source>
        <dbReference type="Pfam" id="PF00881"/>
    </source>
</evidence>
<reference evidence="8" key="1">
    <citation type="submission" date="2016-09" db="EMBL/GenBank/DDBJ databases">
        <title>Draft genome sequence of a novel species of the family Streptococcaceae isolated from flowers.</title>
        <authorList>
            <person name="Chuah L.-O."/>
            <person name="Yap K.-P."/>
            <person name="Thong K.L."/>
            <person name="Liong M.T."/>
            <person name="Ahmad R."/>
            <person name="Rusul G."/>
        </authorList>
    </citation>
    <scope>NUCLEOTIDE SEQUENCE [LARGE SCALE GENOMIC DNA]</scope>
    <source>
        <strain evidence="8">DF1</strain>
    </source>
</reference>
<organism evidence="7 8">
    <name type="scientific">Floricoccus tropicus</name>
    <dbReference type="NCBI Taxonomy" id="1859473"/>
    <lineage>
        <taxon>Bacteria</taxon>
        <taxon>Bacillati</taxon>
        <taxon>Bacillota</taxon>
        <taxon>Bacilli</taxon>
        <taxon>Lactobacillales</taxon>
        <taxon>Streptococcaceae</taxon>
        <taxon>Floricoccus</taxon>
    </lineage>
</organism>
<dbReference type="SUPFAM" id="SSF55469">
    <property type="entry name" value="FMN-dependent nitroreductase-like"/>
    <property type="match status" value="1"/>
</dbReference>
<dbReference type="Gene3D" id="3.40.109.10">
    <property type="entry name" value="NADH Oxidase"/>
    <property type="match status" value="1"/>
</dbReference>
<keyword evidence="3 5" id="KW-0288">FMN</keyword>